<dbReference type="GO" id="GO:0016616">
    <property type="term" value="F:oxidoreductase activity, acting on the CH-OH group of donors, NAD or NADP as acceptor"/>
    <property type="evidence" value="ECO:0007669"/>
    <property type="project" value="UniProtKB-ARBA"/>
</dbReference>
<evidence type="ECO:0000313" key="5">
    <source>
        <dbReference type="EMBL" id="OBT91550.1"/>
    </source>
</evidence>
<dbReference type="PANTHER" id="PTHR43008">
    <property type="entry name" value="BENZIL REDUCTASE"/>
    <property type="match status" value="1"/>
</dbReference>
<dbReference type="PRINTS" id="PR00081">
    <property type="entry name" value="GDHRDH"/>
</dbReference>
<proteinExistence type="inferred from homology"/>
<dbReference type="EMBL" id="KV460287">
    <property type="protein sequence ID" value="OBT91550.1"/>
    <property type="molecule type" value="Genomic_DNA"/>
</dbReference>
<evidence type="ECO:0000256" key="1">
    <source>
        <dbReference type="ARBA" id="ARBA00006484"/>
    </source>
</evidence>
<keyword evidence="6" id="KW-1185">Reference proteome</keyword>
<feature type="region of interest" description="Disordered" evidence="4">
    <location>
        <begin position="1"/>
        <end position="20"/>
    </location>
</feature>
<dbReference type="Pfam" id="PF13561">
    <property type="entry name" value="adh_short_C2"/>
    <property type="match status" value="1"/>
</dbReference>
<gene>
    <name evidence="5" type="ORF">VE01_10446</name>
</gene>
<dbReference type="PRINTS" id="PR00080">
    <property type="entry name" value="SDRFAMILY"/>
</dbReference>
<dbReference type="Gene3D" id="3.40.50.720">
    <property type="entry name" value="NAD(P)-binding Rossmann-like Domain"/>
    <property type="match status" value="1"/>
</dbReference>
<dbReference type="PROSITE" id="PS00061">
    <property type="entry name" value="ADH_SHORT"/>
    <property type="match status" value="1"/>
</dbReference>
<evidence type="ECO:0000256" key="3">
    <source>
        <dbReference type="ARBA" id="ARBA00023002"/>
    </source>
</evidence>
<evidence type="ECO:0000256" key="4">
    <source>
        <dbReference type="SAM" id="MobiDB-lite"/>
    </source>
</evidence>
<dbReference type="AlphaFoldDB" id="A0A1B8G6V5"/>
<dbReference type="FunFam" id="3.40.50.720:FF:000245">
    <property type="entry name" value="Short chain dehydrogenase, putative"/>
    <property type="match status" value="1"/>
</dbReference>
<organism evidence="5 6">
    <name type="scientific">Pseudogymnoascus verrucosus</name>
    <dbReference type="NCBI Taxonomy" id="342668"/>
    <lineage>
        <taxon>Eukaryota</taxon>
        <taxon>Fungi</taxon>
        <taxon>Dikarya</taxon>
        <taxon>Ascomycota</taxon>
        <taxon>Pezizomycotina</taxon>
        <taxon>Leotiomycetes</taxon>
        <taxon>Thelebolales</taxon>
        <taxon>Thelebolaceae</taxon>
        <taxon>Pseudogymnoascus</taxon>
    </lineage>
</organism>
<dbReference type="SUPFAM" id="SSF51735">
    <property type="entry name" value="NAD(P)-binding Rossmann-fold domains"/>
    <property type="match status" value="1"/>
</dbReference>
<dbReference type="PANTHER" id="PTHR43008:SF9">
    <property type="entry name" value="OXIDOREDUCTASE"/>
    <property type="match status" value="1"/>
</dbReference>
<dbReference type="GO" id="GO:0050664">
    <property type="term" value="F:oxidoreductase activity, acting on NAD(P)H, oxygen as acceptor"/>
    <property type="evidence" value="ECO:0007669"/>
    <property type="project" value="TreeGrafter"/>
</dbReference>
<dbReference type="InterPro" id="IPR002347">
    <property type="entry name" value="SDR_fam"/>
</dbReference>
<reference evidence="6" key="2">
    <citation type="journal article" date="2018" name="Nat. Commun.">
        <title>Extreme sensitivity to ultraviolet light in the fungal pathogen causing white-nose syndrome of bats.</title>
        <authorList>
            <person name="Palmer J.M."/>
            <person name="Drees K.P."/>
            <person name="Foster J.T."/>
            <person name="Lindner D.L."/>
        </authorList>
    </citation>
    <scope>NUCLEOTIDE SEQUENCE [LARGE SCALE GENOMIC DNA]</scope>
    <source>
        <strain evidence="6">UAMH 10579</strain>
    </source>
</reference>
<dbReference type="Proteomes" id="UP000091956">
    <property type="component" value="Unassembled WGS sequence"/>
</dbReference>
<accession>A0A1B8G6V5</accession>
<reference evidence="5 6" key="1">
    <citation type="submission" date="2016-03" db="EMBL/GenBank/DDBJ databases">
        <title>Comparative genomics of Pseudogymnoascus destructans, the fungus causing white-nose syndrome of bats.</title>
        <authorList>
            <person name="Palmer J.M."/>
            <person name="Drees K.P."/>
            <person name="Foster J.T."/>
            <person name="Lindner D.L."/>
        </authorList>
    </citation>
    <scope>NUCLEOTIDE SEQUENCE [LARGE SCALE GENOMIC DNA]</scope>
    <source>
        <strain evidence="5 6">UAMH 10579</strain>
    </source>
</reference>
<keyword evidence="2" id="KW-0521">NADP</keyword>
<sequence>MTQSLVPDTTLPTEIPESRQSAANAPVSSLFSLSKRTVIVTGAGRGLGIVLAEAILESGGDVICLDILPAPSKDEWTRIEQTQKTSGTYCSYHQCDITDEDAVTATLTEAAKAASKRGNPIRGLISCAGIQQMLDAIDYPLDGFRRILEVNVTGSFLIAKHTARILWDEGNSGSIVFIASMSGQIANRGIHCSAYNTSKAAVQQMSRSLAVEWGQYGIRVNTLSPGYIRTSMTDQLLAEKPEIEKLWMAGALLGRLGAPEDFKAPAIYLLTDGSSFMTGADLRVDGGHCASA</sequence>
<dbReference type="STRING" id="342668.A0A1B8G6V5"/>
<comment type="similarity">
    <text evidence="1">Belongs to the short-chain dehydrogenases/reductases (SDR) family.</text>
</comment>
<protein>
    <submittedName>
        <fullName evidence="5">Uncharacterized protein</fullName>
    </submittedName>
</protein>
<dbReference type="InterPro" id="IPR036291">
    <property type="entry name" value="NAD(P)-bd_dom_sf"/>
</dbReference>
<evidence type="ECO:0000313" key="6">
    <source>
        <dbReference type="Proteomes" id="UP000091956"/>
    </source>
</evidence>
<dbReference type="GeneID" id="28843832"/>
<name>A0A1B8G6V5_9PEZI</name>
<keyword evidence="3" id="KW-0560">Oxidoreductase</keyword>
<dbReference type="InterPro" id="IPR020904">
    <property type="entry name" value="Sc_DH/Rdtase_CS"/>
</dbReference>
<dbReference type="RefSeq" id="XP_018125283.1">
    <property type="nucleotide sequence ID" value="XM_018279844.2"/>
</dbReference>
<evidence type="ECO:0000256" key="2">
    <source>
        <dbReference type="ARBA" id="ARBA00022857"/>
    </source>
</evidence>